<reference evidence="2" key="1">
    <citation type="submission" date="2015-01" db="EMBL/GenBank/DDBJ databases">
        <authorList>
            <person name="Manzoor Shahid"/>
            <person name="Zubair Saima"/>
        </authorList>
    </citation>
    <scope>NUCLEOTIDE SEQUENCE [LARGE SCALE GENOMIC DNA]</scope>
    <source>
        <strain evidence="2">V1</strain>
    </source>
</reference>
<accession>A0A0B7GTK0</accession>
<evidence type="ECO:0000313" key="2">
    <source>
        <dbReference type="Proteomes" id="UP000042527"/>
    </source>
</evidence>
<dbReference type="Proteomes" id="UP000042527">
    <property type="component" value="Unassembled WGS sequence"/>
</dbReference>
<protein>
    <submittedName>
        <fullName evidence="1">Uncharacterized protein</fullName>
    </submittedName>
</protein>
<evidence type="ECO:0000313" key="1">
    <source>
        <dbReference type="EMBL" id="CEM61823.1"/>
    </source>
</evidence>
<dbReference type="AlphaFoldDB" id="A0A0B7GTK0"/>
<keyword evidence="2" id="KW-1185">Reference proteome</keyword>
<sequence>MKIPVTVYRVFSVSDNIELTAKTFKNKNGGLFYFMKIWYYIYREVKNDP</sequence>
<name>A0A0B7GTK0_TREPH</name>
<organism evidence="1 2">
    <name type="scientific">Treponema phagedenis</name>
    <dbReference type="NCBI Taxonomy" id="162"/>
    <lineage>
        <taxon>Bacteria</taxon>
        <taxon>Pseudomonadati</taxon>
        <taxon>Spirochaetota</taxon>
        <taxon>Spirochaetia</taxon>
        <taxon>Spirochaetales</taxon>
        <taxon>Treponemataceae</taxon>
        <taxon>Treponema</taxon>
    </lineage>
</organism>
<gene>
    <name evidence="1" type="ORF">TPHV1_210056</name>
</gene>
<proteinExistence type="predicted"/>
<dbReference type="EMBL" id="CDNC01000014">
    <property type="protein sequence ID" value="CEM61823.1"/>
    <property type="molecule type" value="Genomic_DNA"/>
</dbReference>